<keyword evidence="5" id="KW-1185">Reference proteome</keyword>
<reference evidence="4 5" key="1">
    <citation type="submission" date="2023-12" db="EMBL/GenBank/DDBJ databases">
        <title>Whole-genome sequencing of halo(alkali)philic microorganisms from hypersaline lakes.</title>
        <authorList>
            <person name="Sorokin D.Y."/>
            <person name="Merkel A.Y."/>
            <person name="Messina E."/>
            <person name="Yakimov M."/>
        </authorList>
    </citation>
    <scope>NUCLEOTIDE SEQUENCE [LARGE SCALE GENOMIC DNA]</scope>
    <source>
        <strain evidence="4 5">AB-CW1</strain>
    </source>
</reference>
<feature type="region of interest" description="Disordered" evidence="1">
    <location>
        <begin position="78"/>
        <end position="98"/>
    </location>
</feature>
<organism evidence="4 5">
    <name type="scientific">Natronospira elongata</name>
    <dbReference type="NCBI Taxonomy" id="3110268"/>
    <lineage>
        <taxon>Bacteria</taxon>
        <taxon>Pseudomonadati</taxon>
        <taxon>Pseudomonadota</taxon>
        <taxon>Gammaproteobacteria</taxon>
        <taxon>Natronospirales</taxon>
        <taxon>Natronospiraceae</taxon>
        <taxon>Natronospira</taxon>
    </lineage>
</organism>
<feature type="domain" description="DUF4168" evidence="3">
    <location>
        <begin position="56"/>
        <end position="130"/>
    </location>
</feature>
<evidence type="ECO:0000313" key="4">
    <source>
        <dbReference type="EMBL" id="MEA5444621.1"/>
    </source>
</evidence>
<feature type="region of interest" description="Disordered" evidence="1">
    <location>
        <begin position="25"/>
        <end position="49"/>
    </location>
</feature>
<dbReference type="EMBL" id="JAYGII010000003">
    <property type="protein sequence ID" value="MEA5444621.1"/>
    <property type="molecule type" value="Genomic_DNA"/>
</dbReference>
<feature type="compositionally biased region" description="Low complexity" evidence="1">
    <location>
        <begin position="25"/>
        <end position="34"/>
    </location>
</feature>
<feature type="compositionally biased region" description="Acidic residues" evidence="1">
    <location>
        <begin position="38"/>
        <end position="49"/>
    </location>
</feature>
<dbReference type="InterPro" id="IPR025433">
    <property type="entry name" value="DUF4168"/>
</dbReference>
<gene>
    <name evidence="4" type="ORF">VCB98_02170</name>
</gene>
<dbReference type="RefSeq" id="WP_346050019.1">
    <property type="nucleotide sequence ID" value="NZ_JAYGII010000003.1"/>
</dbReference>
<feature type="chain" id="PRO_5042838562" evidence="2">
    <location>
        <begin position="25"/>
        <end position="143"/>
    </location>
</feature>
<evidence type="ECO:0000259" key="3">
    <source>
        <dbReference type="Pfam" id="PF13767"/>
    </source>
</evidence>
<proteinExistence type="predicted"/>
<keyword evidence="2" id="KW-0732">Signal</keyword>
<evidence type="ECO:0000313" key="5">
    <source>
        <dbReference type="Proteomes" id="UP001302316"/>
    </source>
</evidence>
<accession>A0AAP6JDP2</accession>
<protein>
    <submittedName>
        <fullName evidence="4">DUF4168 domain-containing protein</fullName>
    </submittedName>
</protein>
<dbReference type="Pfam" id="PF13767">
    <property type="entry name" value="DUF4168"/>
    <property type="match status" value="1"/>
</dbReference>
<comment type="caution">
    <text evidence="4">The sequence shown here is derived from an EMBL/GenBank/DDBJ whole genome shotgun (WGS) entry which is preliminary data.</text>
</comment>
<evidence type="ECO:0000256" key="2">
    <source>
        <dbReference type="SAM" id="SignalP"/>
    </source>
</evidence>
<dbReference type="Proteomes" id="UP001302316">
    <property type="component" value="Unassembled WGS sequence"/>
</dbReference>
<sequence length="143" mass="15746">MSQPRYTLLATLILGLATSPYALAQDAGQAGQQAPDITPEEEGAGDLPEVDIDVDDGELERFVEAYEAIAAIRRDTAERVQQADDSDEATRLHKEGHDKKLSAIEEAGLVLEDYNEILGAKRADPETRDRFMSMLAEYRSDAH</sequence>
<dbReference type="AlphaFoldDB" id="A0AAP6JDP2"/>
<evidence type="ECO:0000256" key="1">
    <source>
        <dbReference type="SAM" id="MobiDB-lite"/>
    </source>
</evidence>
<feature type="signal peptide" evidence="2">
    <location>
        <begin position="1"/>
        <end position="24"/>
    </location>
</feature>
<name>A0AAP6JDP2_9GAMM</name>